<proteinExistence type="predicted"/>
<dbReference type="GO" id="GO:0005829">
    <property type="term" value="C:cytosol"/>
    <property type="evidence" value="ECO:0007669"/>
    <property type="project" value="TreeGrafter"/>
</dbReference>
<reference evidence="1 2" key="1">
    <citation type="submission" date="2018-12" db="EMBL/GenBank/DDBJ databases">
        <authorList>
            <person name="Sun L."/>
            <person name="Chen Z."/>
        </authorList>
    </citation>
    <scope>NUCLEOTIDE SEQUENCE [LARGE SCALE GENOMIC DNA]</scope>
    <source>
        <strain evidence="1 2">3-5-3</strain>
    </source>
</reference>
<dbReference type="InterPro" id="IPR024051">
    <property type="entry name" value="AICAR_Tfase_dup_dom_sf"/>
</dbReference>
<dbReference type="NCBIfam" id="NF005492">
    <property type="entry name" value="PRK07106.1"/>
    <property type="match status" value="1"/>
</dbReference>
<dbReference type="GO" id="GO:0004643">
    <property type="term" value="F:phosphoribosylaminoimidazolecarboxamide formyltransferase activity"/>
    <property type="evidence" value="ECO:0007669"/>
    <property type="project" value="UniProtKB-EC"/>
</dbReference>
<name>A0A433X4P2_9BACL</name>
<dbReference type="RefSeq" id="WP_127200092.1">
    <property type="nucleotide sequence ID" value="NZ_RZNX01000007.1"/>
</dbReference>
<keyword evidence="1" id="KW-0808">Transferase</keyword>
<dbReference type="GO" id="GO:0003937">
    <property type="term" value="F:IMP cyclohydrolase activity"/>
    <property type="evidence" value="ECO:0007669"/>
    <property type="project" value="InterPro"/>
</dbReference>
<dbReference type="InterPro" id="IPR024050">
    <property type="entry name" value="AICAR_Tfase_insert_dom_sf"/>
</dbReference>
<sequence>MEEIKMRYGINPNQGNARVTSPGKLPFRILNGDPSYINLLDALNAYQLVRELRSAIGQPAAASFKHVSPAGAAVYSPLNDELAEAYGVAGIELSPLAVAYARARGTDRISSFGDCAALSDPVDLSTAKLLKKEISDMIVAPAYDDDALEILKAKKKGKYLIIEIDPDYEPGLIEERTLFGVNLVQDRNNKVITEKTLDNIVTENRDLPDSAKRDLLIAAITLKYTQSNSVCFAKDGQTIGVGAGQQSRIHCTRLAASKAENWYLRQHPAALTMKFRAGISPTERNNAIDKWLCDDLTVPERKAWEECYEEVPHRLTPNEKREYLTGLQEVSFASDAFLPFRDNIDRAALSGAKYILQTGGSSRDKEVIEAANEYSMVMAFSGVRLFHH</sequence>
<dbReference type="Gene3D" id="1.10.287.440">
    <property type="match status" value="1"/>
</dbReference>
<protein>
    <submittedName>
        <fullName evidence="1">Phosphoribosylaminoimidazolecarboxamide formyltransferase</fullName>
        <ecNumber evidence="1">2.1.2.3</ecNumber>
    </submittedName>
</protein>
<dbReference type="EC" id="2.1.2.3" evidence="1"/>
<dbReference type="FunFam" id="3.40.140.20:FF:000003">
    <property type="entry name" value="Bifunctional purine biosynthesis protein"/>
    <property type="match status" value="1"/>
</dbReference>
<organism evidence="1 2">
    <name type="scientific">Paenibacillus zeisoli</name>
    <dbReference type="NCBI Taxonomy" id="2496267"/>
    <lineage>
        <taxon>Bacteria</taxon>
        <taxon>Bacillati</taxon>
        <taxon>Bacillota</taxon>
        <taxon>Bacilli</taxon>
        <taxon>Bacillales</taxon>
        <taxon>Paenibacillaceae</taxon>
        <taxon>Paenibacillus</taxon>
    </lineage>
</organism>
<dbReference type="PANTHER" id="PTHR11692">
    <property type="entry name" value="BIFUNCTIONAL PURINE BIOSYNTHESIS PROTEIN PURH"/>
    <property type="match status" value="1"/>
</dbReference>
<dbReference type="PANTHER" id="PTHR11692:SF0">
    <property type="entry name" value="BIFUNCTIONAL PURINE BIOSYNTHESIS PROTEIN ATIC"/>
    <property type="match status" value="1"/>
</dbReference>
<dbReference type="Pfam" id="PF01808">
    <property type="entry name" value="AICARFT_IMPCHas"/>
    <property type="match status" value="1"/>
</dbReference>
<dbReference type="SUPFAM" id="SSF53927">
    <property type="entry name" value="Cytidine deaminase-like"/>
    <property type="match status" value="1"/>
</dbReference>
<dbReference type="InterPro" id="IPR002695">
    <property type="entry name" value="PurH-like"/>
</dbReference>
<gene>
    <name evidence="1" type="ORF">EJP77_15135</name>
</gene>
<accession>A0A433X4P2</accession>
<keyword evidence="2" id="KW-1185">Reference proteome</keyword>
<dbReference type="OrthoDB" id="9802065at2"/>
<dbReference type="Gene3D" id="3.40.140.20">
    <property type="match status" value="2"/>
</dbReference>
<comment type="caution">
    <text evidence="1">The sequence shown here is derived from an EMBL/GenBank/DDBJ whole genome shotgun (WGS) entry which is preliminary data.</text>
</comment>
<dbReference type="Proteomes" id="UP000272464">
    <property type="component" value="Unassembled WGS sequence"/>
</dbReference>
<dbReference type="InterPro" id="IPR016193">
    <property type="entry name" value="Cytidine_deaminase-like"/>
</dbReference>
<dbReference type="GO" id="GO:0006189">
    <property type="term" value="P:'de novo' IMP biosynthetic process"/>
    <property type="evidence" value="ECO:0007669"/>
    <property type="project" value="TreeGrafter"/>
</dbReference>
<evidence type="ECO:0000313" key="2">
    <source>
        <dbReference type="Proteomes" id="UP000272464"/>
    </source>
</evidence>
<dbReference type="EMBL" id="RZNX01000007">
    <property type="protein sequence ID" value="RUT29060.1"/>
    <property type="molecule type" value="Genomic_DNA"/>
</dbReference>
<dbReference type="AlphaFoldDB" id="A0A433X4P2"/>
<dbReference type="SMART" id="SM00798">
    <property type="entry name" value="AICARFT_IMPCHas"/>
    <property type="match status" value="1"/>
</dbReference>
<evidence type="ECO:0000313" key="1">
    <source>
        <dbReference type="EMBL" id="RUT29060.1"/>
    </source>
</evidence>